<gene>
    <name evidence="1" type="ORF">EOD73_03895</name>
</gene>
<reference evidence="1 2" key="1">
    <citation type="submission" date="2019-01" db="EMBL/GenBank/DDBJ databases">
        <authorList>
            <person name="Chen W.-M."/>
        </authorList>
    </citation>
    <scope>NUCLEOTIDE SEQUENCE [LARGE SCALE GENOMIC DNA]</scope>
    <source>
        <strain evidence="1 2">CCP-18</strain>
    </source>
</reference>
<evidence type="ECO:0000313" key="1">
    <source>
        <dbReference type="EMBL" id="RVT88156.1"/>
    </source>
</evidence>
<dbReference type="EMBL" id="SACM01000001">
    <property type="protein sequence ID" value="RVT88156.1"/>
    <property type="molecule type" value="Genomic_DNA"/>
</dbReference>
<dbReference type="AlphaFoldDB" id="A0A3S2UHX6"/>
<accession>A0A3S2UHX6</accession>
<sequence length="77" mass="8022">MNPVSIDLPVLTDVVASEGLSPAQQAAVLGALPGLVQDVVGELRPHFEQQLLDALLPRVAALIAMRGDATQAGQPDR</sequence>
<keyword evidence="2" id="KW-1185">Reference proteome</keyword>
<organism evidence="1 2">
    <name type="scientific">Inhella crocodyli</name>
    <dbReference type="NCBI Taxonomy" id="2499851"/>
    <lineage>
        <taxon>Bacteria</taxon>
        <taxon>Pseudomonadati</taxon>
        <taxon>Pseudomonadota</taxon>
        <taxon>Betaproteobacteria</taxon>
        <taxon>Burkholderiales</taxon>
        <taxon>Sphaerotilaceae</taxon>
        <taxon>Inhella</taxon>
    </lineage>
</organism>
<proteinExistence type="predicted"/>
<dbReference type="RefSeq" id="WP_127681033.1">
    <property type="nucleotide sequence ID" value="NZ_SACM01000001.1"/>
</dbReference>
<protein>
    <submittedName>
        <fullName evidence="1">Uncharacterized protein</fullName>
    </submittedName>
</protein>
<name>A0A3S2UHX6_9BURK</name>
<evidence type="ECO:0000313" key="2">
    <source>
        <dbReference type="Proteomes" id="UP000288587"/>
    </source>
</evidence>
<comment type="caution">
    <text evidence="1">The sequence shown here is derived from an EMBL/GenBank/DDBJ whole genome shotgun (WGS) entry which is preliminary data.</text>
</comment>
<dbReference type="OrthoDB" id="9973276at2"/>
<dbReference type="Proteomes" id="UP000288587">
    <property type="component" value="Unassembled WGS sequence"/>
</dbReference>